<proteinExistence type="predicted"/>
<dbReference type="PANTHER" id="PTHR33116">
    <property type="entry name" value="REVERSE TRANSCRIPTASE ZINC-BINDING DOMAIN-CONTAINING PROTEIN-RELATED-RELATED"/>
    <property type="match status" value="1"/>
</dbReference>
<sequence>MGTQDQAILARGAAQRVPLYADDVVLFLQPCTDDLIWTKEIHRVFGEASGLVTNISKCSVTLIHCQEQDIAVVHNSLPCKVQDFLCRYLGLPLSVKKLPKAAFYELIDKVADKLPGWKASMMNPAGRITFVQAVLSTIPIYQLLALELPKWVAKAIDKIRRAFLWKGRNEINGGHYLVVWGRRSLDLGGLGILDLKVMGWALRMRWLWLKKTQPDRPWAVLDIQQHLFWRDKWLYGKSLADLDPSLYSYVAKRVVKRRNMQDALDSNAWVRDIRGGLSAAALESSQPNLLTIPSLSGLLVLSHGKKSGRPRPLLDSGGVRLRSKYQDIHTRDLILWWFWWLGRFGSIEICVCLRVPHLVWIAS</sequence>
<accession>A0AAQ3PS41</accession>
<organism evidence="1 2">
    <name type="scientific">Paspalum notatum var. saurae</name>
    <dbReference type="NCBI Taxonomy" id="547442"/>
    <lineage>
        <taxon>Eukaryota</taxon>
        <taxon>Viridiplantae</taxon>
        <taxon>Streptophyta</taxon>
        <taxon>Embryophyta</taxon>
        <taxon>Tracheophyta</taxon>
        <taxon>Spermatophyta</taxon>
        <taxon>Magnoliopsida</taxon>
        <taxon>Liliopsida</taxon>
        <taxon>Poales</taxon>
        <taxon>Poaceae</taxon>
        <taxon>PACMAD clade</taxon>
        <taxon>Panicoideae</taxon>
        <taxon>Andropogonodae</taxon>
        <taxon>Paspaleae</taxon>
        <taxon>Paspalinae</taxon>
        <taxon>Paspalum</taxon>
    </lineage>
</organism>
<evidence type="ECO:0000313" key="1">
    <source>
        <dbReference type="EMBL" id="WVZ51907.1"/>
    </source>
</evidence>
<protein>
    <recommendedName>
        <fullName evidence="3">Reverse transcriptase</fullName>
    </recommendedName>
</protein>
<evidence type="ECO:0008006" key="3">
    <source>
        <dbReference type="Google" id="ProtNLM"/>
    </source>
</evidence>
<dbReference type="Proteomes" id="UP001341281">
    <property type="component" value="Chromosome 01"/>
</dbReference>
<reference evidence="1 2" key="1">
    <citation type="submission" date="2024-02" db="EMBL/GenBank/DDBJ databases">
        <title>High-quality chromosome-scale genome assembly of Pensacola bahiagrass (Paspalum notatum Flugge var. saurae).</title>
        <authorList>
            <person name="Vega J.M."/>
            <person name="Podio M."/>
            <person name="Orjuela J."/>
            <person name="Siena L.A."/>
            <person name="Pessino S.C."/>
            <person name="Combes M.C."/>
            <person name="Mariac C."/>
            <person name="Albertini E."/>
            <person name="Pupilli F."/>
            <person name="Ortiz J.P.A."/>
            <person name="Leblanc O."/>
        </authorList>
    </citation>
    <scope>NUCLEOTIDE SEQUENCE [LARGE SCALE GENOMIC DNA]</scope>
    <source>
        <strain evidence="1">R1</strain>
        <tissue evidence="1">Leaf</tissue>
    </source>
</reference>
<gene>
    <name evidence="1" type="ORF">U9M48_003007</name>
</gene>
<dbReference type="EMBL" id="CP144745">
    <property type="protein sequence ID" value="WVZ51907.1"/>
    <property type="molecule type" value="Genomic_DNA"/>
</dbReference>
<name>A0AAQ3PS41_PASNO</name>
<dbReference type="PANTHER" id="PTHR33116:SF78">
    <property type="entry name" value="OS12G0587133 PROTEIN"/>
    <property type="match status" value="1"/>
</dbReference>
<evidence type="ECO:0000313" key="2">
    <source>
        <dbReference type="Proteomes" id="UP001341281"/>
    </source>
</evidence>
<keyword evidence="2" id="KW-1185">Reference proteome</keyword>
<dbReference type="AlphaFoldDB" id="A0AAQ3PS41"/>